<comment type="caution">
    <text evidence="2">The sequence shown here is derived from an EMBL/GenBank/DDBJ whole genome shotgun (WGS) entry which is preliminary data.</text>
</comment>
<dbReference type="EMBL" id="AKHW03002600">
    <property type="protein sequence ID" value="KYO37716.1"/>
    <property type="molecule type" value="Genomic_DNA"/>
</dbReference>
<accession>A0A151NLM0</accession>
<keyword evidence="3" id="KW-1185">Reference proteome</keyword>
<organism evidence="2 3">
    <name type="scientific">Alligator mississippiensis</name>
    <name type="common">American alligator</name>
    <dbReference type="NCBI Taxonomy" id="8496"/>
    <lineage>
        <taxon>Eukaryota</taxon>
        <taxon>Metazoa</taxon>
        <taxon>Chordata</taxon>
        <taxon>Craniata</taxon>
        <taxon>Vertebrata</taxon>
        <taxon>Euteleostomi</taxon>
        <taxon>Archelosauria</taxon>
        <taxon>Archosauria</taxon>
        <taxon>Crocodylia</taxon>
        <taxon>Alligatoridae</taxon>
        <taxon>Alligatorinae</taxon>
        <taxon>Alligator</taxon>
    </lineage>
</organism>
<evidence type="ECO:0000256" key="1">
    <source>
        <dbReference type="SAM" id="MobiDB-lite"/>
    </source>
</evidence>
<dbReference type="AlphaFoldDB" id="A0A151NLM0"/>
<evidence type="ECO:0000313" key="3">
    <source>
        <dbReference type="Proteomes" id="UP000050525"/>
    </source>
</evidence>
<reference evidence="2 3" key="1">
    <citation type="journal article" date="2012" name="Genome Biol.">
        <title>Sequencing three crocodilian genomes to illuminate the evolution of archosaurs and amniotes.</title>
        <authorList>
            <person name="St John J.A."/>
            <person name="Braun E.L."/>
            <person name="Isberg S.R."/>
            <person name="Miles L.G."/>
            <person name="Chong A.Y."/>
            <person name="Gongora J."/>
            <person name="Dalzell P."/>
            <person name="Moran C."/>
            <person name="Bed'hom B."/>
            <person name="Abzhanov A."/>
            <person name="Burgess S.C."/>
            <person name="Cooksey A.M."/>
            <person name="Castoe T.A."/>
            <person name="Crawford N.G."/>
            <person name="Densmore L.D."/>
            <person name="Drew J.C."/>
            <person name="Edwards S.V."/>
            <person name="Faircloth B.C."/>
            <person name="Fujita M.K."/>
            <person name="Greenwold M.J."/>
            <person name="Hoffmann F.G."/>
            <person name="Howard J.M."/>
            <person name="Iguchi T."/>
            <person name="Janes D.E."/>
            <person name="Khan S.Y."/>
            <person name="Kohno S."/>
            <person name="de Koning A.J."/>
            <person name="Lance S.L."/>
            <person name="McCarthy F.M."/>
            <person name="McCormack J.E."/>
            <person name="Merchant M.E."/>
            <person name="Peterson D.G."/>
            <person name="Pollock D.D."/>
            <person name="Pourmand N."/>
            <person name="Raney B.J."/>
            <person name="Roessler K.A."/>
            <person name="Sanford J.R."/>
            <person name="Sawyer R.H."/>
            <person name="Schmidt C.J."/>
            <person name="Triplett E.W."/>
            <person name="Tuberville T.D."/>
            <person name="Venegas-Anaya M."/>
            <person name="Howard J.T."/>
            <person name="Jarvis E.D."/>
            <person name="Guillette L.J.Jr."/>
            <person name="Glenn T.C."/>
            <person name="Green R.E."/>
            <person name="Ray D.A."/>
        </authorList>
    </citation>
    <scope>NUCLEOTIDE SEQUENCE [LARGE SCALE GENOMIC DNA]</scope>
    <source>
        <strain evidence="2">KSC_2009_1</strain>
    </source>
</reference>
<evidence type="ECO:0000313" key="2">
    <source>
        <dbReference type="EMBL" id="KYO37716.1"/>
    </source>
</evidence>
<dbReference type="Proteomes" id="UP000050525">
    <property type="component" value="Unassembled WGS sequence"/>
</dbReference>
<proteinExistence type="predicted"/>
<name>A0A151NLM0_ALLMI</name>
<gene>
    <name evidence="2" type="ORF">Y1Q_0022013</name>
</gene>
<feature type="region of interest" description="Disordered" evidence="1">
    <location>
        <begin position="43"/>
        <end position="67"/>
    </location>
</feature>
<protein>
    <submittedName>
        <fullName evidence="2">Uncharacterized protein</fullName>
    </submittedName>
</protein>
<sequence>MDHPQTPPMVSVVCSDALLDGGNRRCIYTSPLHVLGETLSRHKEEAAEKSNWSRGDLGYWDKKTEIS</sequence>